<keyword evidence="1" id="KW-0812">Transmembrane</keyword>
<evidence type="ECO:0000313" key="2">
    <source>
        <dbReference type="EMBL" id="CAB4169215.1"/>
    </source>
</evidence>
<accession>A0A6J7X7Q9</accession>
<proteinExistence type="predicted"/>
<dbReference type="Pfam" id="PF11351">
    <property type="entry name" value="GTA_holin_3TM"/>
    <property type="match status" value="1"/>
</dbReference>
<name>A0A6J7X7Q9_9CAUD</name>
<sequence>MFGIDDAITSVANLASTVVARIYPDATVVEKAKLDHIATEISNEFNLVLGQLEINKVEASNSSFFVAGARPAAMWVGVLSLFYMGIGGSLLSWVAVCFGLPAPPIINESTSTDILMGLLGLGGLRSFDKFKGTETKKI</sequence>
<evidence type="ECO:0000256" key="1">
    <source>
        <dbReference type="SAM" id="Phobius"/>
    </source>
</evidence>
<dbReference type="EMBL" id="LR798364">
    <property type="protein sequence ID" value="CAB5226951.1"/>
    <property type="molecule type" value="Genomic_DNA"/>
</dbReference>
<organism evidence="3">
    <name type="scientific">uncultured Caudovirales phage</name>
    <dbReference type="NCBI Taxonomy" id="2100421"/>
    <lineage>
        <taxon>Viruses</taxon>
        <taxon>Duplodnaviria</taxon>
        <taxon>Heunggongvirae</taxon>
        <taxon>Uroviricota</taxon>
        <taxon>Caudoviricetes</taxon>
        <taxon>Peduoviridae</taxon>
        <taxon>Maltschvirus</taxon>
        <taxon>Maltschvirus maltsch</taxon>
    </lineage>
</organism>
<dbReference type="InterPro" id="IPR021497">
    <property type="entry name" value="GTA_holin_3TM"/>
</dbReference>
<gene>
    <name evidence="3" type="ORF">UFOVP1516_73</name>
    <name evidence="2" type="ORF">UFOVP887_62</name>
</gene>
<evidence type="ECO:0000313" key="3">
    <source>
        <dbReference type="EMBL" id="CAB5226951.1"/>
    </source>
</evidence>
<dbReference type="EMBL" id="LR796837">
    <property type="protein sequence ID" value="CAB4169215.1"/>
    <property type="molecule type" value="Genomic_DNA"/>
</dbReference>
<protein>
    <submittedName>
        <fullName evidence="3">Holin of 3TMs, for gene-transfer release</fullName>
    </submittedName>
</protein>
<keyword evidence="1" id="KW-1133">Transmembrane helix</keyword>
<keyword evidence="1" id="KW-0472">Membrane</keyword>
<reference evidence="3" key="1">
    <citation type="submission" date="2020-05" db="EMBL/GenBank/DDBJ databases">
        <authorList>
            <person name="Chiriac C."/>
            <person name="Salcher M."/>
            <person name="Ghai R."/>
            <person name="Kavagutti S V."/>
        </authorList>
    </citation>
    <scope>NUCLEOTIDE SEQUENCE</scope>
</reference>
<feature type="transmembrane region" description="Helical" evidence="1">
    <location>
        <begin position="72"/>
        <end position="100"/>
    </location>
</feature>